<evidence type="ECO:0000256" key="13">
    <source>
        <dbReference type="SAM" id="Phobius"/>
    </source>
</evidence>
<evidence type="ECO:0000313" key="17">
    <source>
        <dbReference type="Proteomes" id="UP001208570"/>
    </source>
</evidence>
<comment type="similarity">
    <text evidence="2">Belongs to the ABC transporter superfamily. ABCC family. Conjugate transporter (TC 3.A.1.208) subfamily.</text>
</comment>
<keyword evidence="17" id="KW-1185">Reference proteome</keyword>
<evidence type="ECO:0000256" key="3">
    <source>
        <dbReference type="ARBA" id="ARBA00012191"/>
    </source>
</evidence>
<dbReference type="SMART" id="SM00382">
    <property type="entry name" value="AAA"/>
    <property type="match status" value="2"/>
</dbReference>
<dbReference type="InterPro" id="IPR027417">
    <property type="entry name" value="P-loop_NTPase"/>
</dbReference>
<keyword evidence="6" id="KW-0677">Repeat</keyword>
<dbReference type="InterPro" id="IPR011527">
    <property type="entry name" value="ABC1_TM_dom"/>
</dbReference>
<dbReference type="FunFam" id="1.20.1560.10:FF:000037">
    <property type="entry name" value="ATP-binding cassette subfamily C member 10"/>
    <property type="match status" value="1"/>
</dbReference>
<keyword evidence="11 13" id="KW-0472">Membrane</keyword>
<evidence type="ECO:0000256" key="1">
    <source>
        <dbReference type="ARBA" id="ARBA00004141"/>
    </source>
</evidence>
<dbReference type="GO" id="GO:0008559">
    <property type="term" value="F:ABC-type xenobiotic transporter activity"/>
    <property type="evidence" value="ECO:0007669"/>
    <property type="project" value="UniProtKB-EC"/>
</dbReference>
<dbReference type="PANTHER" id="PTHR24223:SF330">
    <property type="entry name" value="ATP-BINDING CASSETTE SUB-FAMILY C MEMBER 10"/>
    <property type="match status" value="1"/>
</dbReference>
<feature type="transmembrane region" description="Helical" evidence="13">
    <location>
        <begin position="72"/>
        <end position="90"/>
    </location>
</feature>
<feature type="transmembrane region" description="Helical" evidence="13">
    <location>
        <begin position="1031"/>
        <end position="1057"/>
    </location>
</feature>
<dbReference type="PANTHER" id="PTHR24223">
    <property type="entry name" value="ATP-BINDING CASSETTE SUB-FAMILY C"/>
    <property type="match status" value="1"/>
</dbReference>
<evidence type="ECO:0000256" key="4">
    <source>
        <dbReference type="ARBA" id="ARBA00022448"/>
    </source>
</evidence>
<dbReference type="SUPFAM" id="SSF52540">
    <property type="entry name" value="P-loop containing nucleoside triphosphate hydrolases"/>
    <property type="match status" value="2"/>
</dbReference>
<dbReference type="Pfam" id="PF00005">
    <property type="entry name" value="ABC_tran"/>
    <property type="match status" value="2"/>
</dbReference>
<dbReference type="Pfam" id="PF00664">
    <property type="entry name" value="ABC_membrane"/>
    <property type="match status" value="2"/>
</dbReference>
<evidence type="ECO:0000256" key="5">
    <source>
        <dbReference type="ARBA" id="ARBA00022692"/>
    </source>
</evidence>
<organism evidence="16 17">
    <name type="scientific">Paralvinella palmiformis</name>
    <dbReference type="NCBI Taxonomy" id="53620"/>
    <lineage>
        <taxon>Eukaryota</taxon>
        <taxon>Metazoa</taxon>
        <taxon>Spiralia</taxon>
        <taxon>Lophotrochozoa</taxon>
        <taxon>Annelida</taxon>
        <taxon>Polychaeta</taxon>
        <taxon>Sedentaria</taxon>
        <taxon>Canalipalpata</taxon>
        <taxon>Terebellida</taxon>
        <taxon>Terebelliformia</taxon>
        <taxon>Alvinellidae</taxon>
        <taxon>Paralvinella</taxon>
    </lineage>
</organism>
<feature type="transmembrane region" description="Helical" evidence="13">
    <location>
        <begin position="468"/>
        <end position="487"/>
    </location>
</feature>
<feature type="transmembrane region" description="Helical" evidence="13">
    <location>
        <begin position="134"/>
        <end position="151"/>
    </location>
</feature>
<feature type="domain" description="ABC transmembrane type-1" evidence="15">
    <location>
        <begin position="334"/>
        <end position="510"/>
    </location>
</feature>
<evidence type="ECO:0000256" key="8">
    <source>
        <dbReference type="ARBA" id="ARBA00022840"/>
    </source>
</evidence>
<feature type="domain" description="ABC transmembrane type-1" evidence="15">
    <location>
        <begin position="957"/>
        <end position="1057"/>
    </location>
</feature>
<sequence>MVRWDWEKLCGRTDGNFTIWNNGDFGHCFEQSVIIFPCHLIFACVSLHYLIKHRNHTTPGHIPHSPTIYIRYVTAVGLLLLPVLLLALVFLYEKIHPSLADILSWVIKGLAWLLHSSFVWRLRKYYHIHIRGPVLMFVSFLLITGAVIIQLRTVIRHMVSGSSYFDPVETYTTYITVSLHLLYSASLIPWRRAPIRGYISAYQSINDSTEQEVAARFRGYGSISSPREQLGHADDDAGLFSRLTFWWVNPLMRHGYDDNIDSSRDLFLLPARLNIQAIDVKFSSHFNLRSTNVINSAQHDDHSSVAFPLDSTKRKFLLKALNRTFGWEYYSLGILKFISDGLGFAGPLILNLLVKYMEDPTEPRWHGYVYAAALFLSTFISSVFSTQFNYHVSIVGLKIRAALITTVYKKSLRISSVTMSRSTVGEIVNFMSTDTDRIVNFCPSFHAFWSLPVQTAVSLYLLYTQVEWAFLAGLGFTLLLIPINRWLAIKIGQLSTDMMMRKDARVKVFTSMALFAMLIMPLNAFPWVINGLMEAWVSVKRLQKFLLLEDLNWEKYYTKIQGETDCVLHISNGCFDWNVPLDPVMNRTQSNRMDHTLSSNSSSNDVALNTTEERISGTLQLHDIDLKVKRGMFVGIIGRVGSGKSTLLSAILGELHHTAGKVYVADLAAGFGLAGQEAWIQHATVRDNILFGCPYDMDCYESVLEACALNDDLRILPAGDLTEVGENGITLSGGQKARVSLARAVYQDKDIYLLDDPLAAVDAHVARHLYQHCIMGLLREKTRILCTHHIQYLQEADFIVVMEEGSISKMGPPGQILPELNYDFSLESHADKVDSGELDSEESVNGRGDLVQEEEKDTGVVKLHVYKAYWKAVGSCLSPLVLMALFLMQSSRNVTDWWLSFWVSHSHKHANASLSSNISHRYSIMSAIPDSYYSAEEFSDSPWLNVSDSAADNVKFYLTVYGSLAIANSCLTFIRAFLFAYGGICAATTVHNSLLHRLLKAPVSFFDVTPIGRILNRFSSDMYAVDDSLPFMLNIFLAQIYGVLGTLVITCYGLPWFEAENRFRLEDNQRAQFAGQAASQWLAVRLQAIGVAMVTGVALIAVLEHHFHSVNAGLVGLALSYALSVTGLLNGVVTSFTETEKQMVSMERAYQYSNDVPTESEWASLNAPPYWPIQGSIAFQHVNLQYRSGQPLALNSVSFETEPGEKIGIVGRTGSGKSSLFLTLFRMVEIQSGQILIDGININHLPLIQLRSRLAVIPQDPFLFSGTVRENLDPTSMYADHEVWDVLKECHLYDAVQRLGGLPAEVGEKGCRFSVGQRQLLCLARALLTRAKVLCIDEATASVDQETDSLIQETIRKEFSDQTVLTIAHRINTVLDSDRVIVMSGGQVAEFAPPSRLLQNPDSLFYGLVHGKQ</sequence>
<dbReference type="FunFam" id="3.40.50.300:FF:000997">
    <property type="entry name" value="Multidrug resistance-associated protein 1"/>
    <property type="match status" value="1"/>
</dbReference>
<keyword evidence="7" id="KW-0547">Nucleotide-binding</keyword>
<dbReference type="CDD" id="cd03244">
    <property type="entry name" value="ABCC_MRP_domain2"/>
    <property type="match status" value="1"/>
</dbReference>
<reference evidence="16" key="1">
    <citation type="journal article" date="2023" name="Mol. Biol. Evol.">
        <title>Third-Generation Sequencing Reveals the Adaptive Role of the Epigenome in Three Deep-Sea Polychaetes.</title>
        <authorList>
            <person name="Perez M."/>
            <person name="Aroh O."/>
            <person name="Sun Y."/>
            <person name="Lan Y."/>
            <person name="Juniper S.K."/>
            <person name="Young C.R."/>
            <person name="Angers B."/>
            <person name="Qian P.Y."/>
        </authorList>
    </citation>
    <scope>NUCLEOTIDE SEQUENCE</scope>
    <source>
        <strain evidence="16">P08H-3</strain>
    </source>
</reference>
<comment type="subcellular location">
    <subcellularLocation>
        <location evidence="1">Membrane</location>
        <topology evidence="1">Multi-pass membrane protein</topology>
    </subcellularLocation>
</comment>
<feature type="transmembrane region" description="Helical" evidence="13">
    <location>
        <begin position="438"/>
        <end position="462"/>
    </location>
</feature>
<keyword evidence="4" id="KW-0813">Transport</keyword>
<dbReference type="CDD" id="cd18605">
    <property type="entry name" value="ABC_6TM_MRP7_D2_like"/>
    <property type="match status" value="1"/>
</dbReference>
<dbReference type="FunFam" id="3.40.50.300:FF:000163">
    <property type="entry name" value="Multidrug resistance-associated protein member 4"/>
    <property type="match status" value="1"/>
</dbReference>
<evidence type="ECO:0000256" key="9">
    <source>
        <dbReference type="ARBA" id="ARBA00022967"/>
    </source>
</evidence>
<feature type="transmembrane region" description="Helical" evidence="13">
    <location>
        <begin position="33"/>
        <end position="51"/>
    </location>
</feature>
<feature type="transmembrane region" description="Helical" evidence="13">
    <location>
        <begin position="508"/>
        <end position="529"/>
    </location>
</feature>
<dbReference type="InterPro" id="IPR036640">
    <property type="entry name" value="ABC1_TM_sf"/>
</dbReference>
<feature type="domain" description="ABC transporter" evidence="14">
    <location>
        <begin position="1179"/>
        <end position="1410"/>
    </location>
</feature>
<keyword evidence="9" id="KW-1278">Translocase</keyword>
<keyword evidence="8" id="KW-0067">ATP-binding</keyword>
<keyword evidence="10 13" id="KW-1133">Transmembrane helix</keyword>
<evidence type="ECO:0000256" key="11">
    <source>
        <dbReference type="ARBA" id="ARBA00023136"/>
    </source>
</evidence>
<dbReference type="PROSITE" id="PS50929">
    <property type="entry name" value="ABC_TM1F"/>
    <property type="match status" value="2"/>
</dbReference>
<keyword evidence="5 13" id="KW-0812">Transmembrane</keyword>
<feature type="transmembrane region" description="Helical" evidence="13">
    <location>
        <begin position="365"/>
        <end position="384"/>
    </location>
</feature>
<evidence type="ECO:0000313" key="16">
    <source>
        <dbReference type="EMBL" id="KAK2163235.1"/>
    </source>
</evidence>
<dbReference type="EC" id="7.6.2.2" evidence="3"/>
<dbReference type="InterPro" id="IPR050173">
    <property type="entry name" value="ABC_transporter_C-like"/>
</dbReference>
<feature type="transmembrane region" description="Helical" evidence="13">
    <location>
        <begin position="1078"/>
        <end position="1102"/>
    </location>
</feature>
<accession>A0AAD9K2N9</accession>
<dbReference type="PROSITE" id="PS00211">
    <property type="entry name" value="ABC_TRANSPORTER_1"/>
    <property type="match status" value="2"/>
</dbReference>
<dbReference type="InterPro" id="IPR017871">
    <property type="entry name" value="ABC_transporter-like_CS"/>
</dbReference>
<feature type="transmembrane region" description="Helical" evidence="13">
    <location>
        <begin position="329"/>
        <end position="353"/>
    </location>
</feature>
<evidence type="ECO:0000256" key="7">
    <source>
        <dbReference type="ARBA" id="ARBA00022741"/>
    </source>
</evidence>
<name>A0AAD9K2N9_9ANNE</name>
<feature type="transmembrane region" description="Helical" evidence="13">
    <location>
        <begin position="1114"/>
        <end position="1136"/>
    </location>
</feature>
<dbReference type="GO" id="GO:0005524">
    <property type="term" value="F:ATP binding"/>
    <property type="evidence" value="ECO:0007669"/>
    <property type="project" value="UniProtKB-KW"/>
</dbReference>
<dbReference type="CDD" id="cd03250">
    <property type="entry name" value="ABCC_MRP_domain1"/>
    <property type="match status" value="1"/>
</dbReference>
<comment type="caution">
    <text evidence="16">The sequence shown here is derived from an EMBL/GenBank/DDBJ whole genome shotgun (WGS) entry which is preliminary data.</text>
</comment>
<dbReference type="InterPro" id="IPR003439">
    <property type="entry name" value="ABC_transporter-like_ATP-bd"/>
</dbReference>
<gene>
    <name evidence="16" type="ORF">LSH36_83g01060</name>
</gene>
<dbReference type="EMBL" id="JAODUP010000083">
    <property type="protein sequence ID" value="KAK2163235.1"/>
    <property type="molecule type" value="Genomic_DNA"/>
</dbReference>
<dbReference type="GO" id="GO:0016020">
    <property type="term" value="C:membrane"/>
    <property type="evidence" value="ECO:0007669"/>
    <property type="project" value="UniProtKB-SubCell"/>
</dbReference>
<dbReference type="Proteomes" id="UP001208570">
    <property type="component" value="Unassembled WGS sequence"/>
</dbReference>
<evidence type="ECO:0000256" key="10">
    <source>
        <dbReference type="ARBA" id="ARBA00022989"/>
    </source>
</evidence>
<evidence type="ECO:0000256" key="2">
    <source>
        <dbReference type="ARBA" id="ARBA00009726"/>
    </source>
</evidence>
<feature type="domain" description="ABC transporter" evidence="14">
    <location>
        <begin position="606"/>
        <end position="829"/>
    </location>
</feature>
<feature type="transmembrane region" description="Helical" evidence="13">
    <location>
        <begin position="102"/>
        <end position="122"/>
    </location>
</feature>
<dbReference type="CDD" id="cd18598">
    <property type="entry name" value="ABC_6TM_MRP7_D1_like"/>
    <property type="match status" value="1"/>
</dbReference>
<protein>
    <recommendedName>
        <fullName evidence="3">ABC-type xenobiotic transporter</fullName>
        <ecNumber evidence="3">7.6.2.2</ecNumber>
    </recommendedName>
</protein>
<dbReference type="Gene3D" id="3.40.50.300">
    <property type="entry name" value="P-loop containing nucleotide triphosphate hydrolases"/>
    <property type="match status" value="2"/>
</dbReference>
<dbReference type="Gene3D" id="1.20.1560.10">
    <property type="entry name" value="ABC transporter type 1, transmembrane domain"/>
    <property type="match status" value="4"/>
</dbReference>
<dbReference type="SUPFAM" id="SSF90123">
    <property type="entry name" value="ABC transporter transmembrane region"/>
    <property type="match status" value="2"/>
</dbReference>
<evidence type="ECO:0000259" key="15">
    <source>
        <dbReference type="PROSITE" id="PS50929"/>
    </source>
</evidence>
<comment type="catalytic activity">
    <reaction evidence="12">
        <text>ATP + H2O + xenobioticSide 1 = ADP + phosphate + xenobioticSide 2.</text>
        <dbReference type="EC" id="7.6.2.2"/>
    </reaction>
</comment>
<dbReference type="PROSITE" id="PS50893">
    <property type="entry name" value="ABC_TRANSPORTER_2"/>
    <property type="match status" value="2"/>
</dbReference>
<dbReference type="GO" id="GO:0016887">
    <property type="term" value="F:ATP hydrolysis activity"/>
    <property type="evidence" value="ECO:0007669"/>
    <property type="project" value="InterPro"/>
</dbReference>
<evidence type="ECO:0000259" key="14">
    <source>
        <dbReference type="PROSITE" id="PS50893"/>
    </source>
</evidence>
<feature type="transmembrane region" description="Helical" evidence="13">
    <location>
        <begin position="171"/>
        <end position="190"/>
    </location>
</feature>
<evidence type="ECO:0000256" key="12">
    <source>
        <dbReference type="ARBA" id="ARBA00034018"/>
    </source>
</evidence>
<proteinExistence type="inferred from homology"/>
<evidence type="ECO:0000256" key="6">
    <source>
        <dbReference type="ARBA" id="ARBA00022737"/>
    </source>
</evidence>
<dbReference type="InterPro" id="IPR003593">
    <property type="entry name" value="AAA+_ATPase"/>
</dbReference>